<dbReference type="GO" id="GO:0009228">
    <property type="term" value="P:thiamine biosynthetic process"/>
    <property type="evidence" value="ECO:0007669"/>
    <property type="project" value="UniProtKB-KW"/>
</dbReference>
<dbReference type="AlphaFoldDB" id="A0A8H2MEY4"/>
<accession>A0A8H2MEY4</accession>
<keyword evidence="4 19" id="KW-0820">tRNA-binding</keyword>
<keyword evidence="22" id="KW-1185">Reference proteome</keyword>
<dbReference type="Pfam" id="PF02926">
    <property type="entry name" value="THUMP"/>
    <property type="match status" value="1"/>
</dbReference>
<dbReference type="GO" id="GO:0004810">
    <property type="term" value="F:CCA tRNA nucleotidyltransferase activity"/>
    <property type="evidence" value="ECO:0007669"/>
    <property type="project" value="InterPro"/>
</dbReference>
<dbReference type="PANTHER" id="PTHR43209">
    <property type="entry name" value="TRNA SULFURTRANSFERASE"/>
    <property type="match status" value="1"/>
</dbReference>
<keyword evidence="7 19" id="KW-0067">ATP-binding</keyword>
<dbReference type="EC" id="2.8.1.4" evidence="14 19"/>
<dbReference type="SUPFAM" id="SSF52402">
    <property type="entry name" value="Adenine nucleotide alpha hydrolases-like"/>
    <property type="match status" value="1"/>
</dbReference>
<evidence type="ECO:0000256" key="10">
    <source>
        <dbReference type="ARBA" id="ARBA00050570"/>
    </source>
</evidence>
<feature type="binding site" evidence="19">
    <location>
        <position position="295"/>
    </location>
    <ligand>
        <name>ATP</name>
        <dbReference type="ChEBI" id="CHEBI:30616"/>
    </ligand>
</feature>
<dbReference type="HAMAP" id="MF_00021">
    <property type="entry name" value="ThiI"/>
    <property type="match status" value="1"/>
</dbReference>
<feature type="domain" description="THUMP" evidence="20">
    <location>
        <begin position="58"/>
        <end position="164"/>
    </location>
</feature>
<keyword evidence="8 19" id="KW-0694">RNA-binding</keyword>
<comment type="pathway">
    <text evidence="2 19">Cofactor biosynthesis; thiamine diphosphate biosynthesis.</text>
</comment>
<evidence type="ECO:0000256" key="2">
    <source>
        <dbReference type="ARBA" id="ARBA00004948"/>
    </source>
</evidence>
<evidence type="ECO:0000256" key="9">
    <source>
        <dbReference type="ARBA" id="ARBA00022977"/>
    </source>
</evidence>
<comment type="function">
    <text evidence="12 19">Catalyzes the ATP-dependent transfer of a sulfur to tRNA to produce 4-thiouridine in position 8 of tRNAs, which functions as a near-UV photosensor. Also catalyzes the transfer of sulfur to the sulfur carrier protein ThiS, forming ThiS-thiocarboxylate. This is a step in the synthesis of thiazole, in the thiamine biosynthesis pathway. The sulfur is donated as persulfide by IscS.</text>
</comment>
<evidence type="ECO:0000259" key="20">
    <source>
        <dbReference type="PROSITE" id="PS51165"/>
    </source>
</evidence>
<evidence type="ECO:0000256" key="3">
    <source>
        <dbReference type="ARBA" id="ARBA00022490"/>
    </source>
</evidence>
<evidence type="ECO:0000256" key="4">
    <source>
        <dbReference type="ARBA" id="ARBA00022555"/>
    </source>
</evidence>
<dbReference type="InterPro" id="IPR049961">
    <property type="entry name" value="ThiI_N"/>
</dbReference>
<dbReference type="GO" id="GO:0005524">
    <property type="term" value="F:ATP binding"/>
    <property type="evidence" value="ECO:0007669"/>
    <property type="project" value="UniProtKB-UniRule"/>
</dbReference>
<evidence type="ECO:0000256" key="12">
    <source>
        <dbReference type="ARBA" id="ARBA00058382"/>
    </source>
</evidence>
<evidence type="ECO:0000256" key="13">
    <source>
        <dbReference type="ARBA" id="ARBA00061472"/>
    </source>
</evidence>
<feature type="binding site" evidence="19">
    <location>
        <begin position="207"/>
        <end position="208"/>
    </location>
    <ligand>
        <name>ATP</name>
        <dbReference type="ChEBI" id="CHEBI:30616"/>
    </ligand>
</feature>
<dbReference type="InterPro" id="IPR049962">
    <property type="entry name" value="THUMP_ThiI"/>
</dbReference>
<comment type="subcellular location">
    <subcellularLocation>
        <location evidence="1 19">Cytoplasm</location>
    </subcellularLocation>
</comment>
<dbReference type="RefSeq" id="WP_131749026.1">
    <property type="nucleotide sequence ID" value="NZ_CAACYI010000001.1"/>
</dbReference>
<organism evidence="21 22">
    <name type="scientific">Urinicoccus massiliensis</name>
    <dbReference type="NCBI Taxonomy" id="1723382"/>
    <lineage>
        <taxon>Bacteria</taxon>
        <taxon>Bacillati</taxon>
        <taxon>Bacillota</taxon>
        <taxon>Tissierellia</taxon>
        <taxon>Tissierellales</taxon>
        <taxon>Peptoniphilaceae</taxon>
        <taxon>Urinicoccus</taxon>
    </lineage>
</organism>
<dbReference type="PROSITE" id="PS51165">
    <property type="entry name" value="THUMP"/>
    <property type="match status" value="1"/>
</dbReference>
<gene>
    <name evidence="19 21" type="primary">thiI</name>
    <name evidence="21" type="ORF">NCTC13150_00940</name>
</gene>
<dbReference type="Pfam" id="PF02568">
    <property type="entry name" value="ThiI"/>
    <property type="match status" value="1"/>
</dbReference>
<evidence type="ECO:0000256" key="6">
    <source>
        <dbReference type="ARBA" id="ARBA00022741"/>
    </source>
</evidence>
<dbReference type="GO" id="GO:0000049">
    <property type="term" value="F:tRNA binding"/>
    <property type="evidence" value="ECO:0007669"/>
    <property type="project" value="UniProtKB-UniRule"/>
</dbReference>
<comment type="similarity">
    <text evidence="13 19">Belongs to the ThiI family.</text>
</comment>
<evidence type="ECO:0000256" key="18">
    <source>
        <dbReference type="ARBA" id="ARBA00080570"/>
    </source>
</evidence>
<dbReference type="EMBL" id="CAACYI010000001">
    <property type="protein sequence ID" value="VFB16415.1"/>
    <property type="molecule type" value="Genomic_DNA"/>
</dbReference>
<dbReference type="GO" id="GO:0002937">
    <property type="term" value="P:tRNA 4-thiouridine biosynthesis"/>
    <property type="evidence" value="ECO:0007669"/>
    <property type="project" value="TreeGrafter"/>
</dbReference>
<reference evidence="21 22" key="1">
    <citation type="submission" date="2019-02" db="EMBL/GenBank/DDBJ databases">
        <authorList>
            <consortium name="Pathogen Informatics"/>
        </authorList>
    </citation>
    <scope>NUCLEOTIDE SEQUENCE [LARGE SCALE GENOMIC DNA]</scope>
    <source>
        <strain evidence="21 22">3012STDY7089603</strain>
    </source>
</reference>
<feature type="binding site" evidence="19">
    <location>
        <position position="264"/>
    </location>
    <ligand>
        <name>ATP</name>
        <dbReference type="ChEBI" id="CHEBI:30616"/>
    </ligand>
</feature>
<dbReference type="CDD" id="cd11716">
    <property type="entry name" value="THUMP_ThiI"/>
    <property type="match status" value="1"/>
</dbReference>
<dbReference type="InterPro" id="IPR004114">
    <property type="entry name" value="THUMP_dom"/>
</dbReference>
<evidence type="ECO:0000256" key="5">
    <source>
        <dbReference type="ARBA" id="ARBA00022679"/>
    </source>
</evidence>
<evidence type="ECO:0000256" key="19">
    <source>
        <dbReference type="HAMAP-Rule" id="MF_00021"/>
    </source>
</evidence>
<feature type="binding site" evidence="19">
    <location>
        <position position="286"/>
    </location>
    <ligand>
        <name>ATP</name>
        <dbReference type="ChEBI" id="CHEBI:30616"/>
    </ligand>
</feature>
<sequence>MYYISLSLGELILKGKNRQSFVHKLRKDISRVLKDESIEEIYQEMGKIYIKTDKDQIQERVKKLKHLFGIVYISPCIRVDKDLDSMKKASVDFVEDYLKDHPSKTFKVESSRADKQFALKSPELNQLFGAAILQNIQGLSVDVHHPDFHLYCDVKKYVYFYIDKIKAYGGLPMGTNGRGLLLLSGGIDSPVAGFLMGKRGVQIDAVHFHSYPFTSPRGEEKVKELARILSTYTGRLTLYSINLLEIQKAINKNCPYDEMTILSRRFMMRIAQKICDDYSYDSMITGENLGQVASQTIHGLTVSQDAVHSLVFRPLIGMDKVDIIKISEEIGTYETSIQPFEDCCTVFLPKHPVLKPTVEQMEKSEGELDVEGLVNEAVKSMKVYHIS</sequence>
<keyword evidence="3 19" id="KW-0963">Cytoplasm</keyword>
<dbReference type="Proteomes" id="UP000377798">
    <property type="component" value="Unassembled WGS sequence"/>
</dbReference>
<dbReference type="InterPro" id="IPR003720">
    <property type="entry name" value="tRNA_STrfase"/>
</dbReference>
<proteinExistence type="inferred from homology"/>
<dbReference type="PANTHER" id="PTHR43209:SF1">
    <property type="entry name" value="TRNA SULFURTRANSFERASE"/>
    <property type="match status" value="1"/>
</dbReference>
<dbReference type="Pfam" id="PF22025">
    <property type="entry name" value="ThiI_fer"/>
    <property type="match status" value="1"/>
</dbReference>
<evidence type="ECO:0000313" key="21">
    <source>
        <dbReference type="EMBL" id="VFB16415.1"/>
    </source>
</evidence>
<evidence type="ECO:0000256" key="8">
    <source>
        <dbReference type="ARBA" id="ARBA00022884"/>
    </source>
</evidence>
<dbReference type="GO" id="GO:0140741">
    <property type="term" value="F:tRNA-uracil-4 sulfurtransferase activity"/>
    <property type="evidence" value="ECO:0007669"/>
    <property type="project" value="UniProtKB-EC"/>
</dbReference>
<dbReference type="Gene3D" id="3.30.2130.30">
    <property type="match status" value="1"/>
</dbReference>
<evidence type="ECO:0000256" key="1">
    <source>
        <dbReference type="ARBA" id="ARBA00004496"/>
    </source>
</evidence>
<dbReference type="FunFam" id="3.40.50.620:FF:000053">
    <property type="entry name" value="Probable tRNA sulfurtransferase"/>
    <property type="match status" value="1"/>
</dbReference>
<evidence type="ECO:0000256" key="15">
    <source>
        <dbReference type="ARBA" id="ARBA00071867"/>
    </source>
</evidence>
<keyword evidence="9 19" id="KW-0784">Thiamine biosynthesis</keyword>
<dbReference type="InterPro" id="IPR050102">
    <property type="entry name" value="tRNA_sulfurtransferase_ThiI"/>
</dbReference>
<dbReference type="GO" id="GO:0009229">
    <property type="term" value="P:thiamine diphosphate biosynthetic process"/>
    <property type="evidence" value="ECO:0007669"/>
    <property type="project" value="UniProtKB-UniRule"/>
</dbReference>
<dbReference type="InterPro" id="IPR014729">
    <property type="entry name" value="Rossmann-like_a/b/a_fold"/>
</dbReference>
<dbReference type="InterPro" id="IPR054173">
    <property type="entry name" value="ThiI_fer"/>
</dbReference>
<evidence type="ECO:0000256" key="11">
    <source>
        <dbReference type="ARBA" id="ARBA00052330"/>
    </source>
</evidence>
<dbReference type="GO" id="GO:0052837">
    <property type="term" value="P:thiazole biosynthetic process"/>
    <property type="evidence" value="ECO:0007669"/>
    <property type="project" value="TreeGrafter"/>
</dbReference>
<evidence type="ECO:0000256" key="7">
    <source>
        <dbReference type="ARBA" id="ARBA00022840"/>
    </source>
</evidence>
<dbReference type="SMART" id="SM00981">
    <property type="entry name" value="THUMP"/>
    <property type="match status" value="1"/>
</dbReference>
<dbReference type="Gene3D" id="3.40.50.620">
    <property type="entry name" value="HUPs"/>
    <property type="match status" value="1"/>
</dbReference>
<dbReference type="CDD" id="cd01712">
    <property type="entry name" value="PPase_ThiI"/>
    <property type="match status" value="1"/>
</dbReference>
<dbReference type="NCBIfam" id="TIGR00342">
    <property type="entry name" value="tRNA uracil 4-sulfurtransferase ThiI"/>
    <property type="match status" value="1"/>
</dbReference>
<protein>
    <recommendedName>
        <fullName evidence="15 19">Probable tRNA sulfurtransferase</fullName>
        <ecNumber evidence="14 19">2.8.1.4</ecNumber>
    </recommendedName>
    <alternativeName>
        <fullName evidence="16 19">Sulfur carrier protein ThiS sulfurtransferase</fullName>
    </alternativeName>
    <alternativeName>
        <fullName evidence="17 19">Thiamine biosynthesis protein ThiI</fullName>
    </alternativeName>
    <alternativeName>
        <fullName evidence="18 19">tRNA 4-thiouridine synthase</fullName>
    </alternativeName>
</protein>
<evidence type="ECO:0000313" key="22">
    <source>
        <dbReference type="Proteomes" id="UP000377798"/>
    </source>
</evidence>
<dbReference type="GO" id="GO:0005829">
    <property type="term" value="C:cytosol"/>
    <property type="evidence" value="ECO:0007669"/>
    <property type="project" value="TreeGrafter"/>
</dbReference>
<dbReference type="InterPro" id="IPR020536">
    <property type="entry name" value="ThiI_AANH"/>
</dbReference>
<comment type="catalytic activity">
    <reaction evidence="11 19">
        <text>[ThiS sulfur-carrier protein]-C-terminal Gly-Gly-AMP + S-sulfanyl-L-cysteinyl-[cysteine desulfurase] + AH2 = [ThiS sulfur-carrier protein]-C-terminal-Gly-aminoethanethioate + L-cysteinyl-[cysteine desulfurase] + A + AMP + 2 H(+)</text>
        <dbReference type="Rhea" id="RHEA:43340"/>
        <dbReference type="Rhea" id="RHEA-COMP:12157"/>
        <dbReference type="Rhea" id="RHEA-COMP:12158"/>
        <dbReference type="Rhea" id="RHEA-COMP:12910"/>
        <dbReference type="Rhea" id="RHEA-COMP:19908"/>
        <dbReference type="ChEBI" id="CHEBI:13193"/>
        <dbReference type="ChEBI" id="CHEBI:15378"/>
        <dbReference type="ChEBI" id="CHEBI:17499"/>
        <dbReference type="ChEBI" id="CHEBI:29950"/>
        <dbReference type="ChEBI" id="CHEBI:61963"/>
        <dbReference type="ChEBI" id="CHEBI:90618"/>
        <dbReference type="ChEBI" id="CHEBI:232372"/>
        <dbReference type="ChEBI" id="CHEBI:456215"/>
    </reaction>
</comment>
<dbReference type="UniPathway" id="UPA00060"/>
<keyword evidence="5 19" id="KW-0808">Transferase</keyword>
<evidence type="ECO:0000256" key="17">
    <source>
        <dbReference type="ARBA" id="ARBA00077849"/>
    </source>
</evidence>
<evidence type="ECO:0000256" key="14">
    <source>
        <dbReference type="ARBA" id="ARBA00066827"/>
    </source>
</evidence>
<keyword evidence="6 19" id="KW-0547">Nucleotide-binding</keyword>
<evidence type="ECO:0000256" key="16">
    <source>
        <dbReference type="ARBA" id="ARBA00075337"/>
    </source>
</evidence>
<dbReference type="SUPFAM" id="SSF143437">
    <property type="entry name" value="THUMP domain-like"/>
    <property type="match status" value="1"/>
</dbReference>
<comment type="caution">
    <text evidence="21">The sequence shown here is derived from an EMBL/GenBank/DDBJ whole genome shotgun (WGS) entry which is preliminary data.</text>
</comment>
<name>A0A8H2MEY4_9FIRM</name>
<comment type="catalytic activity">
    <reaction evidence="10 19">
        <text>[ThiI sulfur-carrier protein]-S-sulfanyl-L-cysteine + a uridine in tRNA + 2 reduced [2Fe-2S]-[ferredoxin] + ATP + H(+) = [ThiI sulfur-carrier protein]-L-cysteine + a 4-thiouridine in tRNA + 2 oxidized [2Fe-2S]-[ferredoxin] + AMP + diphosphate</text>
        <dbReference type="Rhea" id="RHEA:24176"/>
        <dbReference type="Rhea" id="RHEA-COMP:10000"/>
        <dbReference type="Rhea" id="RHEA-COMP:10001"/>
        <dbReference type="Rhea" id="RHEA-COMP:13337"/>
        <dbReference type="Rhea" id="RHEA-COMP:13338"/>
        <dbReference type="Rhea" id="RHEA-COMP:13339"/>
        <dbReference type="Rhea" id="RHEA-COMP:13340"/>
        <dbReference type="ChEBI" id="CHEBI:15378"/>
        <dbReference type="ChEBI" id="CHEBI:29950"/>
        <dbReference type="ChEBI" id="CHEBI:30616"/>
        <dbReference type="ChEBI" id="CHEBI:33019"/>
        <dbReference type="ChEBI" id="CHEBI:33737"/>
        <dbReference type="ChEBI" id="CHEBI:33738"/>
        <dbReference type="ChEBI" id="CHEBI:61963"/>
        <dbReference type="ChEBI" id="CHEBI:65315"/>
        <dbReference type="ChEBI" id="CHEBI:136798"/>
        <dbReference type="ChEBI" id="CHEBI:456215"/>
        <dbReference type="EC" id="2.8.1.4"/>
    </reaction>
</comment>
<feature type="binding site" evidence="19">
    <location>
        <begin position="182"/>
        <end position="183"/>
    </location>
    <ligand>
        <name>ATP</name>
        <dbReference type="ChEBI" id="CHEBI:30616"/>
    </ligand>
</feature>